<protein>
    <submittedName>
        <fullName evidence="1">Uncharacterized protein</fullName>
    </submittedName>
</protein>
<accession>A0ABV0FZ18</accession>
<reference evidence="1 2" key="1">
    <citation type="submission" date="2024-05" db="EMBL/GenBank/DDBJ databases">
        <title>Roseateles sp. DJS-2-20 16S ribosomal RNA gene Genome sequencing and assembly.</title>
        <authorList>
            <person name="Woo H."/>
        </authorList>
    </citation>
    <scope>NUCLEOTIDE SEQUENCE [LARGE SCALE GENOMIC DNA]</scope>
    <source>
        <strain evidence="1 2">DJS-2-20</strain>
    </source>
</reference>
<sequence length="46" mass="4900">MVFIPSVVVDDLDIGGAFCRPDEADAPLLFEVTSGDLKPPTPRAVK</sequence>
<keyword evidence="2" id="KW-1185">Reference proteome</keyword>
<proteinExistence type="predicted"/>
<dbReference type="RefSeq" id="WP_347703375.1">
    <property type="nucleotide sequence ID" value="NZ_JBDPZD010000001.1"/>
</dbReference>
<name>A0ABV0FZ18_9BURK</name>
<gene>
    <name evidence="1" type="ORF">ABDJ85_03660</name>
</gene>
<organism evidence="1 2">
    <name type="scientific">Roseateles paludis</name>
    <dbReference type="NCBI Taxonomy" id="3145238"/>
    <lineage>
        <taxon>Bacteria</taxon>
        <taxon>Pseudomonadati</taxon>
        <taxon>Pseudomonadota</taxon>
        <taxon>Betaproteobacteria</taxon>
        <taxon>Burkholderiales</taxon>
        <taxon>Sphaerotilaceae</taxon>
        <taxon>Roseateles</taxon>
    </lineage>
</organism>
<comment type="caution">
    <text evidence="1">The sequence shown here is derived from an EMBL/GenBank/DDBJ whole genome shotgun (WGS) entry which is preliminary data.</text>
</comment>
<dbReference type="Proteomes" id="UP001495147">
    <property type="component" value="Unassembled WGS sequence"/>
</dbReference>
<evidence type="ECO:0000313" key="1">
    <source>
        <dbReference type="EMBL" id="MEO3690549.1"/>
    </source>
</evidence>
<evidence type="ECO:0000313" key="2">
    <source>
        <dbReference type="Proteomes" id="UP001495147"/>
    </source>
</evidence>
<dbReference type="EMBL" id="JBDPZD010000001">
    <property type="protein sequence ID" value="MEO3690549.1"/>
    <property type="molecule type" value="Genomic_DNA"/>
</dbReference>